<protein>
    <submittedName>
        <fullName evidence="3">PEP-CTERM sorting domain-containing protein</fullName>
    </submittedName>
</protein>
<proteinExistence type="predicted"/>
<feature type="transmembrane region" description="Helical" evidence="1">
    <location>
        <begin position="162"/>
        <end position="181"/>
    </location>
</feature>
<keyword evidence="1" id="KW-0472">Membrane</keyword>
<evidence type="ECO:0000256" key="1">
    <source>
        <dbReference type="SAM" id="Phobius"/>
    </source>
</evidence>
<dbReference type="AlphaFoldDB" id="A0A6A7N5E8"/>
<keyword evidence="1" id="KW-0812">Transmembrane</keyword>
<evidence type="ECO:0000256" key="2">
    <source>
        <dbReference type="SAM" id="SignalP"/>
    </source>
</evidence>
<dbReference type="NCBIfam" id="TIGR02595">
    <property type="entry name" value="PEP_CTERM"/>
    <property type="match status" value="1"/>
</dbReference>
<keyword evidence="4" id="KW-1185">Reference proteome</keyword>
<dbReference type="EMBL" id="WHUG01000007">
    <property type="protein sequence ID" value="MQA40131.1"/>
    <property type="molecule type" value="Genomic_DNA"/>
</dbReference>
<organism evidence="3 4">
    <name type="scientific">Rugamonas aquatica</name>
    <dbReference type="NCBI Taxonomy" id="2743357"/>
    <lineage>
        <taxon>Bacteria</taxon>
        <taxon>Pseudomonadati</taxon>
        <taxon>Pseudomonadota</taxon>
        <taxon>Betaproteobacteria</taxon>
        <taxon>Burkholderiales</taxon>
        <taxon>Oxalobacteraceae</taxon>
        <taxon>Telluria group</taxon>
        <taxon>Rugamonas</taxon>
    </lineage>
</organism>
<keyword evidence="1" id="KW-1133">Transmembrane helix</keyword>
<evidence type="ECO:0000313" key="3">
    <source>
        <dbReference type="EMBL" id="MQA40131.1"/>
    </source>
</evidence>
<dbReference type="RefSeq" id="WP_152839350.1">
    <property type="nucleotide sequence ID" value="NZ_WHUG01000007.1"/>
</dbReference>
<feature type="chain" id="PRO_5025645210" evidence="2">
    <location>
        <begin position="26"/>
        <end position="196"/>
    </location>
</feature>
<reference evidence="3 4" key="1">
    <citation type="submission" date="2019-10" db="EMBL/GenBank/DDBJ databases">
        <title>Two novel species isolated from a subtropical stream in China.</title>
        <authorList>
            <person name="Lu H."/>
        </authorList>
    </citation>
    <scope>NUCLEOTIDE SEQUENCE [LARGE SCALE GENOMIC DNA]</scope>
    <source>
        <strain evidence="3 4">FT29W</strain>
    </source>
</reference>
<dbReference type="InterPro" id="IPR013424">
    <property type="entry name" value="Ice-binding_C"/>
</dbReference>
<gene>
    <name evidence="3" type="ORF">GEV02_18430</name>
</gene>
<dbReference type="Proteomes" id="UP000440498">
    <property type="component" value="Unassembled WGS sequence"/>
</dbReference>
<keyword evidence="2" id="KW-0732">Signal</keyword>
<evidence type="ECO:0000313" key="4">
    <source>
        <dbReference type="Proteomes" id="UP000440498"/>
    </source>
</evidence>
<name>A0A6A7N5E8_9BURK</name>
<feature type="signal peptide" evidence="2">
    <location>
        <begin position="1"/>
        <end position="25"/>
    </location>
</feature>
<comment type="caution">
    <text evidence="3">The sequence shown here is derived from an EMBL/GenBank/DDBJ whole genome shotgun (WGS) entry which is preliminary data.</text>
</comment>
<accession>A0A6A7N5E8</accession>
<sequence>MKLRYLCALAALLLKLLWWAPVASATPFVFTFAAVPSGAVTGNPGDTVGWGYQLVNTDTLNWFVPTQLNASSFSIGSPDASYFDFPVLAPGATVAAAFNAATHTGLYGLQIFPFALPAMGDNGSFSISGEWWNGDPLAGGTFLQVSDVLLAPLSVAVAATGVPVPGSLCLLALGLSLMWLVQRRRQKGAQFGGALE</sequence>